<keyword evidence="1" id="KW-0489">Methyltransferase</keyword>
<dbReference type="PROSITE" id="PS50879">
    <property type="entry name" value="RNASE_H_1"/>
    <property type="match status" value="1"/>
</dbReference>
<dbReference type="InterPro" id="IPR012337">
    <property type="entry name" value="RNaseH-like_sf"/>
</dbReference>
<dbReference type="InterPro" id="IPR036397">
    <property type="entry name" value="RNaseH_sf"/>
</dbReference>
<dbReference type="Gene3D" id="3.40.50.150">
    <property type="entry name" value="Vaccinia Virus protein VP39"/>
    <property type="match status" value="1"/>
</dbReference>
<evidence type="ECO:0000256" key="2">
    <source>
        <dbReference type="ARBA" id="ARBA00022679"/>
    </source>
</evidence>
<evidence type="ECO:0000313" key="8">
    <source>
        <dbReference type="Proteomes" id="UP001152797"/>
    </source>
</evidence>
<evidence type="ECO:0000313" key="7">
    <source>
        <dbReference type="EMBL" id="CAL4791014.1"/>
    </source>
</evidence>
<dbReference type="SUPFAM" id="SSF53335">
    <property type="entry name" value="S-adenosyl-L-methionine-dependent methyltransferases"/>
    <property type="match status" value="1"/>
</dbReference>
<dbReference type="EMBL" id="CAMXCT030003317">
    <property type="protein sequence ID" value="CAL4791014.1"/>
    <property type="molecule type" value="Genomic_DNA"/>
</dbReference>
<dbReference type="GO" id="GO:0004523">
    <property type="term" value="F:RNA-DNA hybrid ribonuclease activity"/>
    <property type="evidence" value="ECO:0007669"/>
    <property type="project" value="InterPro"/>
</dbReference>
<dbReference type="GO" id="GO:0032259">
    <property type="term" value="P:methylation"/>
    <property type="evidence" value="ECO:0007669"/>
    <property type="project" value="UniProtKB-KW"/>
</dbReference>
<reference evidence="5" key="1">
    <citation type="submission" date="2022-10" db="EMBL/GenBank/DDBJ databases">
        <authorList>
            <person name="Chen Y."/>
            <person name="Dougan E. K."/>
            <person name="Chan C."/>
            <person name="Rhodes N."/>
            <person name="Thang M."/>
        </authorList>
    </citation>
    <scope>NUCLEOTIDE SEQUENCE</scope>
</reference>
<evidence type="ECO:0000313" key="5">
    <source>
        <dbReference type="EMBL" id="CAI4003702.1"/>
    </source>
</evidence>
<gene>
    <name evidence="5" type="ORF">C1SCF055_LOCUS29549</name>
</gene>
<dbReference type="InterPro" id="IPR036691">
    <property type="entry name" value="Endo/exonu/phosph_ase_sf"/>
</dbReference>
<proteinExistence type="predicted"/>
<dbReference type="SUPFAM" id="SSF56219">
    <property type="entry name" value="DNase I-like"/>
    <property type="match status" value="1"/>
</dbReference>
<comment type="caution">
    <text evidence="5">The sequence shown here is derived from an EMBL/GenBank/DDBJ whole genome shotgun (WGS) entry which is preliminary data.</text>
</comment>
<feature type="region of interest" description="Disordered" evidence="3">
    <location>
        <begin position="1518"/>
        <end position="1539"/>
    </location>
</feature>
<keyword evidence="2" id="KW-0808">Transferase</keyword>
<dbReference type="InterPro" id="IPR005135">
    <property type="entry name" value="Endo/exonuclease/phosphatase"/>
</dbReference>
<sequence>MKAQTEELQKSWGPVAHHVAALINSLVLLHDVVLALCMLPRGLRIWIQGDVPKGVTIAGVELLVTSVQPLRLAVDSSSVLVPVPVCDQPALYRILDLCCGLGGFTVAAERLGFGVRAGVDQNPLWRKLFESFHPSASFIPGDLTDPFVLQQLLQLGAFHGVVCSGIACQPHSILGDRRGMNDPRSDSLPKTLVVSWMMQAAVLILECTPEILRDPAAQEMLRQYAIDTGYRMAQGIVKLGNAWCSRRDRWIAVLTAPVVHPCEIVDLPVLDSIRVVADLIPEFRIWHQFEQAQLTLNLYELSKYYQYAAGGMNAVWIKMDEKLPTLLHSAGNQLYTCACGCRAALSETRLQQRGLIGTLLKLGTSQVHMHTCMEHARYLHPLEMWALLGGMPTVSMGHNLRLAMAGVGQAVAPLMGLWIFAHVKRCLDLTMESSSPCDPMQELKAYMTEVTASCREMWPLPVAPTVIEASADASAAEAVPDPIEDDVEASITCVITHPCTDEPDLSCRVASSATGAQLLAAEVSLGSAVPGSQSRVDGLPCDPAKPLHDGALVSVVSPSWDPAQLKADQYLPCCFDSTEVVQQALPSGVDLPVGSVTGRDQLADLRWPDMKRIERQNLLGMQGPVWGDDEIMHGLLQIAVLTVIGLFRGGAMGVWKSHSTGFVPEGHCGAMVLSFIRHVLWGHPLVLDQAALSAFAAQVRFEFSDGLPEPCQRPRLAGLGVNVQTRLAQLLVQHGVADVDSLARATLVLKALGEEGVTRALDAGNPWKELKWLGNQLRPPYMLIKPSELQAQVEKRAADKPVGNKRHKQPKGKGKGDRPGNSVDPTLLRLEHGIFQSDEGQLLGQLTLPQVGSSAAGVVVLSANCVEPYLRAPHVVSTGPLAFFVVDSDGVFNTSFPVSAERVPLVCAANSEPLLVDGHLIQLGARKVIRAPAQVVAHPLQHVFGLIPPLQACSDVECGGCEAWHRTPSLPMDTPVLELWGKQWLRMDFAHCPPEKAEMFSAHIRLPEQLQLQVQQFSGHSGVYLEPKALDGRKPSPEFQVVWVPKLDVSQLMVQRQTIPHVVGMARLGNKYGLRCLTEHAAEVFVKLRPGHTFLPPGRRQTYLVGPFAFGTLQASVAQALLSSGWTAKPIQAVAAKSHVQGLMFRVQSVQDPPMKVLRMAHGDVMIAREDDPTQPTRVEPKVVATTATESFVSKACEVDYIQKHDPWAKAASKLPAKAQAFQIGNPLEDVTQKVLAEVMAQMPRHQMEVDADDAVDGRVTRLEQQVQELAGQAQTLVAASQQQASDNAKQFQEIRTQVHQQGTQFEAAISNQAATIQTFQDAFQEQFRQQVSHQQTMLDNMFNKQMNQFETLLAKRPRMLGLSLPVQCWVFSILDDVVWLVPLVLWILAGLLSEIPLVCGHAGHVIGASVSMRSGSSCRSLGCASAWGPCEPFSWSGSTVAFYGFVVCVLLWLGGLLPGSGLGLVVDWLGDGAIGLPQDSWCVGPGGLLWPLASWISGHFVSFGGVWTLTLGHLASGHREEPTGDPDDRPPKGAGAKKRRFQIGLNEDREFPLGILVYSMAVVFHDFALVIGQGGRAPSPARQRTDTGTHTGVMFLSKYPARALPHTFDKAVYDSARIQVVGMSVAETWVTIGLLYGIPENAHHNQARYQTDAFLAELVDRVGCQTTGPRVIGGDFNFGPSELQQLDRLHALGFREVQDLAAWRYGISAQATGRGSRRIDQMWISPELQMAFQGVQVSFDHWADHAAVCASFSGPDLSSVVTSWAVPRPFPWPKEWTCQVNFDPTGNLTEEYAKFWCQVETQAKCWNQHHGVFVTKKQCGRAAVLETTTTREPCCPVKKARKGDVQPTYMGTSLEHARYFRQLRRLQSLCRALQRGPTSLAGRCNRDETWRAIRRAVGFPGGFGLWWNVHGLVPALVAPLPLICPPLDFLQGLFLGFQSFVQVYERDLARQRYQHAKHRRANNLAFVFQDCKDDPLPKADTLIDRVEVHVEEVREDDSSVVLTQSASFLDSLPLVSEGKVVQVVAHHEDQVWLESTDGLCAGSVLSQERPVTSDTAILQRFAEAWGPRWVKQSHVQPGQWTQICGFLDRVLHPIPWEHKPWTLDTLTMAIRQKKSKAAKGPDGVSQPDLASLPPTAVGVLVQLLEQVESGKAWPAQLANGFVTSLAKRPDAQQVDQFRSTCGLPEGCALSVFGMVVVDWVLDLWISALDVKVCLRTFVDDWGLLFPDAGVFHRVWTSVEAFTEQMDLALDLTKTRIWSTHADARKQFREGPLEVTLSQRNLGAHQNFSRHCHNAEVQKRLEGMPKIWVRLRASQGPYNHKISAIHMMAWPRALHGISVVHLGDGHFRTLRSGAMRALKSDRKGANPTLHLATSSLLTDPEAWAVVQTVRDARDLGDYSKLESLLGLFAQPDHGLPSNGPTAVLFSRLTRLGWGIGGHGLVQDRFGCFSLLSVGWDELFLRIKLAWGHVLSQAVAHRSTFAGIENADLTELQHALKGFGPVDQVYLRCHLDGTLFTQNGRAKFAPGVTSKCPWCPLKDGFHHRAWICPHFAACRDHLTPAQLEMVPTLPSCLRNHGWPVVLPEWDVFARFLLSDDGFCRMSPVIPPTLGTPEPVTLFLDGTTAHPKEPKLRYAAWAVTVVPGGPGTLDNRVLMGGHVVGLCQSPFRAELTAMVCAVRWAVQRGQLVHLWSDCQGVVKGVQKLLQKRPLKRNRPHSDLWMFLQDLLAGHGSSLVKVFKVVSHGQVALATGPLEEWAYWHNNLTDRAAEDINQRRSADFWVAWTGLVKAVNLHRAMHVAILQVLLRTCRMAAADQVPAPPPQVVIPE</sequence>
<accession>A0A9P1GAZ1</accession>
<dbReference type="Gene3D" id="3.60.10.10">
    <property type="entry name" value="Endonuclease/exonuclease/phosphatase"/>
    <property type="match status" value="1"/>
</dbReference>
<feature type="region of interest" description="Disordered" evidence="3">
    <location>
        <begin position="794"/>
        <end position="823"/>
    </location>
</feature>
<feature type="compositionally biased region" description="Basic and acidic residues" evidence="3">
    <location>
        <begin position="1518"/>
        <end position="1532"/>
    </location>
</feature>
<evidence type="ECO:0000259" key="4">
    <source>
        <dbReference type="PROSITE" id="PS50879"/>
    </source>
</evidence>
<dbReference type="InterPro" id="IPR001525">
    <property type="entry name" value="C5_MeTfrase"/>
</dbReference>
<dbReference type="Pfam" id="PF00145">
    <property type="entry name" value="DNA_methylase"/>
    <property type="match status" value="1"/>
</dbReference>
<feature type="compositionally biased region" description="Basic residues" evidence="3">
    <location>
        <begin position="803"/>
        <end position="813"/>
    </location>
</feature>
<feature type="non-terminal residue" evidence="5">
    <location>
        <position position="2825"/>
    </location>
</feature>
<dbReference type="EMBL" id="CAMXCT020003317">
    <property type="protein sequence ID" value="CAL1157077.1"/>
    <property type="molecule type" value="Genomic_DNA"/>
</dbReference>
<dbReference type="GO" id="GO:0003676">
    <property type="term" value="F:nucleic acid binding"/>
    <property type="evidence" value="ECO:0007669"/>
    <property type="project" value="InterPro"/>
</dbReference>
<dbReference type="InterPro" id="IPR002156">
    <property type="entry name" value="RNaseH_domain"/>
</dbReference>
<dbReference type="Pfam" id="PF03372">
    <property type="entry name" value="Exo_endo_phos"/>
    <property type="match status" value="1"/>
</dbReference>
<feature type="domain" description="RNase H type-1" evidence="4">
    <location>
        <begin position="2610"/>
        <end position="2771"/>
    </location>
</feature>
<dbReference type="SUPFAM" id="SSF53098">
    <property type="entry name" value="Ribonuclease H-like"/>
    <property type="match status" value="1"/>
</dbReference>
<keyword evidence="8" id="KW-1185">Reference proteome</keyword>
<evidence type="ECO:0000256" key="3">
    <source>
        <dbReference type="SAM" id="MobiDB-lite"/>
    </source>
</evidence>
<evidence type="ECO:0000313" key="6">
    <source>
        <dbReference type="EMBL" id="CAL1157077.1"/>
    </source>
</evidence>
<dbReference type="EMBL" id="CAMXCT010003317">
    <property type="protein sequence ID" value="CAI4003702.1"/>
    <property type="molecule type" value="Genomic_DNA"/>
</dbReference>
<reference evidence="6" key="2">
    <citation type="submission" date="2024-04" db="EMBL/GenBank/DDBJ databases">
        <authorList>
            <person name="Chen Y."/>
            <person name="Shah S."/>
            <person name="Dougan E. K."/>
            <person name="Thang M."/>
            <person name="Chan C."/>
        </authorList>
    </citation>
    <scope>NUCLEOTIDE SEQUENCE [LARGE SCALE GENOMIC DNA]</scope>
</reference>
<dbReference type="GO" id="GO:0008168">
    <property type="term" value="F:methyltransferase activity"/>
    <property type="evidence" value="ECO:0007669"/>
    <property type="project" value="UniProtKB-KW"/>
</dbReference>
<dbReference type="Proteomes" id="UP001152797">
    <property type="component" value="Unassembled WGS sequence"/>
</dbReference>
<evidence type="ECO:0000256" key="1">
    <source>
        <dbReference type="ARBA" id="ARBA00022603"/>
    </source>
</evidence>
<name>A0A9P1GAZ1_9DINO</name>
<dbReference type="Gene3D" id="3.30.420.10">
    <property type="entry name" value="Ribonuclease H-like superfamily/Ribonuclease H"/>
    <property type="match status" value="1"/>
</dbReference>
<organism evidence="5">
    <name type="scientific">Cladocopium goreaui</name>
    <dbReference type="NCBI Taxonomy" id="2562237"/>
    <lineage>
        <taxon>Eukaryota</taxon>
        <taxon>Sar</taxon>
        <taxon>Alveolata</taxon>
        <taxon>Dinophyceae</taxon>
        <taxon>Suessiales</taxon>
        <taxon>Symbiodiniaceae</taxon>
        <taxon>Cladocopium</taxon>
    </lineage>
</organism>
<protein>
    <submittedName>
        <fullName evidence="7">RNase H type-1 domain-containing protein</fullName>
    </submittedName>
</protein>
<dbReference type="OrthoDB" id="423732at2759"/>
<dbReference type="InterPro" id="IPR029063">
    <property type="entry name" value="SAM-dependent_MTases_sf"/>
</dbReference>